<comment type="caution">
    <text evidence="2">The sequence shown here is derived from an EMBL/GenBank/DDBJ whole genome shotgun (WGS) entry which is preliminary data.</text>
</comment>
<gene>
    <name evidence="2" type="ORF">EVAR_101744_1</name>
</gene>
<dbReference type="Proteomes" id="UP000299102">
    <property type="component" value="Unassembled WGS sequence"/>
</dbReference>
<proteinExistence type="predicted"/>
<organism evidence="2 3">
    <name type="scientific">Eumeta variegata</name>
    <name type="common">Bagworm moth</name>
    <name type="synonym">Eumeta japonica</name>
    <dbReference type="NCBI Taxonomy" id="151549"/>
    <lineage>
        <taxon>Eukaryota</taxon>
        <taxon>Metazoa</taxon>
        <taxon>Ecdysozoa</taxon>
        <taxon>Arthropoda</taxon>
        <taxon>Hexapoda</taxon>
        <taxon>Insecta</taxon>
        <taxon>Pterygota</taxon>
        <taxon>Neoptera</taxon>
        <taxon>Endopterygota</taxon>
        <taxon>Lepidoptera</taxon>
        <taxon>Glossata</taxon>
        <taxon>Ditrysia</taxon>
        <taxon>Tineoidea</taxon>
        <taxon>Psychidae</taxon>
        <taxon>Oiketicinae</taxon>
        <taxon>Eumeta</taxon>
    </lineage>
</organism>
<accession>A0A4C1SMY4</accession>
<dbReference type="AlphaFoldDB" id="A0A4C1SMY4"/>
<reference evidence="2 3" key="1">
    <citation type="journal article" date="2019" name="Commun. Biol.">
        <title>The bagworm genome reveals a unique fibroin gene that provides high tensile strength.</title>
        <authorList>
            <person name="Kono N."/>
            <person name="Nakamura H."/>
            <person name="Ohtoshi R."/>
            <person name="Tomita M."/>
            <person name="Numata K."/>
            <person name="Arakawa K."/>
        </authorList>
    </citation>
    <scope>NUCLEOTIDE SEQUENCE [LARGE SCALE GENOMIC DNA]</scope>
</reference>
<keyword evidence="3" id="KW-1185">Reference proteome</keyword>
<evidence type="ECO:0000313" key="3">
    <source>
        <dbReference type="Proteomes" id="UP000299102"/>
    </source>
</evidence>
<dbReference type="EMBL" id="BGZK01000010">
    <property type="protein sequence ID" value="GBP03345.1"/>
    <property type="molecule type" value="Genomic_DNA"/>
</dbReference>
<dbReference type="OrthoDB" id="6765465at2759"/>
<evidence type="ECO:0000256" key="1">
    <source>
        <dbReference type="SAM" id="MobiDB-lite"/>
    </source>
</evidence>
<evidence type="ECO:0000313" key="2">
    <source>
        <dbReference type="EMBL" id="GBP03345.1"/>
    </source>
</evidence>
<name>A0A4C1SMY4_EUMVA</name>
<protein>
    <submittedName>
        <fullName evidence="2">Uncharacterized protein</fullName>
    </submittedName>
</protein>
<feature type="compositionally biased region" description="Basic and acidic residues" evidence="1">
    <location>
        <begin position="80"/>
        <end position="92"/>
    </location>
</feature>
<sequence>MLTLTLIRLFRLKGKWDQCRLEMRSLRSMCGVSQKDRCRNRDVREWKFEAGCMAPLVNRIRARNNSYVILDIPGFADQRPDSADHGQIHEQQPRLALARST</sequence>
<feature type="region of interest" description="Disordered" evidence="1">
    <location>
        <begin position="80"/>
        <end position="101"/>
    </location>
</feature>